<dbReference type="InterPro" id="IPR036264">
    <property type="entry name" value="Bact_exopeptidase_dim_dom"/>
</dbReference>
<dbReference type="KEGG" id="mym:A176_000886"/>
<dbReference type="InterPro" id="IPR002933">
    <property type="entry name" value="Peptidase_M20"/>
</dbReference>
<keyword evidence="2" id="KW-0479">Metal-binding</keyword>
<keyword evidence="6" id="KW-1185">Reference proteome</keyword>
<name>A0A0H4WMI7_9BACT</name>
<sequence>MSTDHALSHFESRKQTYLEDLKSLVRIPSVSFPGFDATQVRRSAEATARLLKDRGFENVQLLEIEGTHPYVYGEVLKAPGKPTLLLYAHHDVQPAGDAAAWKSPPFEPVERDGRLYGRGSADDKAGIVVHTSAVEAWLKGAGQLPLNVKVIIEGEEEIGSNFLGDFLQKHAALLKADAIVLTDTSNFDTGLPSITTALRGLVTVDVEVRALRQAVHSGMWGGPVPDPAMALCRMLATLTHADGSIAIEGIRERVKPLTDGERQSIQSLPGDEAHFRAQAGLLPGVQVLGNGTHPWEMNWRQPSIAINAIQASSKKDARNIICDSAWARVGIRIVPDLDARDVEQRLKAHLRKACPWGLELHFETEGASGWWYTDPSHPAFQAAFRALEKGYGTKAVAMGCGASIPFVEPFAKELGGVPALLIGVEDPYTYAHSENESLHLGDWEKSIRSAIHLYAELAEALSPKAP</sequence>
<evidence type="ECO:0000256" key="2">
    <source>
        <dbReference type="ARBA" id="ARBA00022723"/>
    </source>
</evidence>
<dbReference type="STRING" id="1297742.A176_000886"/>
<evidence type="ECO:0000313" key="6">
    <source>
        <dbReference type="Proteomes" id="UP000009026"/>
    </source>
</evidence>
<gene>
    <name evidence="5" type="ORF">A176_000886</name>
</gene>
<dbReference type="AlphaFoldDB" id="A0A0H4WMI7"/>
<dbReference type="Gene3D" id="3.40.630.10">
    <property type="entry name" value="Zn peptidases"/>
    <property type="match status" value="1"/>
</dbReference>
<dbReference type="SUPFAM" id="SSF55031">
    <property type="entry name" value="Bacterial exopeptidase dimerisation domain"/>
    <property type="match status" value="1"/>
</dbReference>
<accession>A0A0H4WMI7</accession>
<reference evidence="5 6" key="1">
    <citation type="journal article" date="2016" name="PLoS ONE">
        <title>Complete Genome Sequence and Comparative Genomics of a Novel Myxobacterium Myxococcus hansupus.</title>
        <authorList>
            <person name="Sharma G."/>
            <person name="Narwani T."/>
            <person name="Subramanian S."/>
        </authorList>
    </citation>
    <scope>NUCLEOTIDE SEQUENCE [LARGE SCALE GENOMIC DNA]</scope>
    <source>
        <strain evidence="6">mixupus</strain>
    </source>
</reference>
<dbReference type="EMBL" id="CP012109">
    <property type="protein sequence ID" value="AKQ63974.1"/>
    <property type="molecule type" value="Genomic_DNA"/>
</dbReference>
<dbReference type="GO" id="GO:0008233">
    <property type="term" value="F:peptidase activity"/>
    <property type="evidence" value="ECO:0007669"/>
    <property type="project" value="UniProtKB-KW"/>
</dbReference>
<dbReference type="GO" id="GO:0006508">
    <property type="term" value="P:proteolysis"/>
    <property type="evidence" value="ECO:0007669"/>
    <property type="project" value="UniProtKB-KW"/>
</dbReference>
<dbReference type="GO" id="GO:0046872">
    <property type="term" value="F:metal ion binding"/>
    <property type="evidence" value="ECO:0007669"/>
    <property type="project" value="UniProtKB-KW"/>
</dbReference>
<proteinExistence type="predicted"/>
<dbReference type="RefSeq" id="WP_044889793.1">
    <property type="nucleotide sequence ID" value="NZ_CP012109.1"/>
</dbReference>
<protein>
    <submittedName>
        <fullName evidence="5">Acetylornithine deacetylase/Succinyl-diaminopimelate desuccinylase</fullName>
    </submittedName>
</protein>
<evidence type="ECO:0000259" key="4">
    <source>
        <dbReference type="Pfam" id="PF07687"/>
    </source>
</evidence>
<feature type="domain" description="Peptidase M20 dimerisation" evidence="4">
    <location>
        <begin position="197"/>
        <end position="356"/>
    </location>
</feature>
<keyword evidence="1" id="KW-0645">Protease</keyword>
<dbReference type="Pfam" id="PF07687">
    <property type="entry name" value="M20_dimer"/>
    <property type="match status" value="1"/>
</dbReference>
<dbReference type="InterPro" id="IPR051458">
    <property type="entry name" value="Cyt/Met_Dipeptidase"/>
</dbReference>
<evidence type="ECO:0000256" key="3">
    <source>
        <dbReference type="ARBA" id="ARBA00022801"/>
    </source>
</evidence>
<dbReference type="Pfam" id="PF01546">
    <property type="entry name" value="Peptidase_M20"/>
    <property type="match status" value="1"/>
</dbReference>
<dbReference type="SUPFAM" id="SSF53187">
    <property type="entry name" value="Zn-dependent exopeptidases"/>
    <property type="match status" value="1"/>
</dbReference>
<dbReference type="PANTHER" id="PTHR43270:SF12">
    <property type="entry name" value="SUCCINYL-DIAMINOPIMELATE DESUCCINYLASE"/>
    <property type="match status" value="1"/>
</dbReference>
<evidence type="ECO:0000313" key="5">
    <source>
        <dbReference type="EMBL" id="AKQ63974.1"/>
    </source>
</evidence>
<dbReference type="InterPro" id="IPR011650">
    <property type="entry name" value="Peptidase_M20_dimer"/>
</dbReference>
<organism evidence="5 6">
    <name type="scientific">Pseudomyxococcus hansupus</name>
    <dbReference type="NCBI Taxonomy" id="1297742"/>
    <lineage>
        <taxon>Bacteria</taxon>
        <taxon>Pseudomonadati</taxon>
        <taxon>Myxococcota</taxon>
        <taxon>Myxococcia</taxon>
        <taxon>Myxococcales</taxon>
        <taxon>Cystobacterineae</taxon>
        <taxon>Myxococcaceae</taxon>
        <taxon>Pseudomyxococcus</taxon>
    </lineage>
</organism>
<dbReference type="PATRIC" id="fig|1297742.4.peg.901"/>
<dbReference type="Proteomes" id="UP000009026">
    <property type="component" value="Chromosome"/>
</dbReference>
<keyword evidence="3" id="KW-0378">Hydrolase</keyword>
<dbReference type="PANTHER" id="PTHR43270">
    <property type="entry name" value="BETA-ALA-HIS DIPEPTIDASE"/>
    <property type="match status" value="1"/>
</dbReference>
<dbReference type="NCBIfam" id="NF005914">
    <property type="entry name" value="PRK07907.1"/>
    <property type="match status" value="1"/>
</dbReference>
<dbReference type="eggNOG" id="COG0624">
    <property type="taxonomic scope" value="Bacteria"/>
</dbReference>
<dbReference type="Gene3D" id="3.30.70.360">
    <property type="match status" value="1"/>
</dbReference>
<evidence type="ECO:0000256" key="1">
    <source>
        <dbReference type="ARBA" id="ARBA00022670"/>
    </source>
</evidence>